<dbReference type="Proteomes" id="UP000314294">
    <property type="component" value="Unassembled WGS sequence"/>
</dbReference>
<protein>
    <submittedName>
        <fullName evidence="1">Uncharacterized protein</fullName>
    </submittedName>
</protein>
<dbReference type="EMBL" id="SRLO01000491">
    <property type="protein sequence ID" value="TNN54199.1"/>
    <property type="molecule type" value="Genomic_DNA"/>
</dbReference>
<dbReference type="AlphaFoldDB" id="A0A4Z2GLI3"/>
<gene>
    <name evidence="1" type="ORF">EYF80_035561</name>
</gene>
<keyword evidence="2" id="KW-1185">Reference proteome</keyword>
<proteinExistence type="predicted"/>
<evidence type="ECO:0000313" key="1">
    <source>
        <dbReference type="EMBL" id="TNN54199.1"/>
    </source>
</evidence>
<evidence type="ECO:0000313" key="2">
    <source>
        <dbReference type="Proteomes" id="UP000314294"/>
    </source>
</evidence>
<accession>A0A4Z2GLI3</accession>
<reference evidence="1 2" key="1">
    <citation type="submission" date="2019-03" db="EMBL/GenBank/DDBJ databases">
        <title>First draft genome of Liparis tanakae, snailfish: a comprehensive survey of snailfish specific genes.</title>
        <authorList>
            <person name="Kim W."/>
            <person name="Song I."/>
            <person name="Jeong J.-H."/>
            <person name="Kim D."/>
            <person name="Kim S."/>
            <person name="Ryu S."/>
            <person name="Song J.Y."/>
            <person name="Lee S.K."/>
        </authorList>
    </citation>
    <scope>NUCLEOTIDE SEQUENCE [LARGE SCALE GENOMIC DNA]</scope>
    <source>
        <tissue evidence="1">Muscle</tissue>
    </source>
</reference>
<sequence length="138" mass="16034">MDIIDIDRYRIPRIKEGCFLAVRKFCGGLMLCAVTFPLKVPQVDVLINDRNQLAFKFERADGFYFPKVVGTDLKLEKIDSLKLLTESHWFERYNLHSGEHYGLCSVVEPRKYLCIKKGRQRKVGVSWTNQDCFQITGV</sequence>
<comment type="caution">
    <text evidence="1">The sequence shown here is derived from an EMBL/GenBank/DDBJ whole genome shotgun (WGS) entry which is preliminary data.</text>
</comment>
<organism evidence="1 2">
    <name type="scientific">Liparis tanakae</name>
    <name type="common">Tanaka's snailfish</name>
    <dbReference type="NCBI Taxonomy" id="230148"/>
    <lineage>
        <taxon>Eukaryota</taxon>
        <taxon>Metazoa</taxon>
        <taxon>Chordata</taxon>
        <taxon>Craniata</taxon>
        <taxon>Vertebrata</taxon>
        <taxon>Euteleostomi</taxon>
        <taxon>Actinopterygii</taxon>
        <taxon>Neopterygii</taxon>
        <taxon>Teleostei</taxon>
        <taxon>Neoteleostei</taxon>
        <taxon>Acanthomorphata</taxon>
        <taxon>Eupercaria</taxon>
        <taxon>Perciformes</taxon>
        <taxon>Cottioidei</taxon>
        <taxon>Cottales</taxon>
        <taxon>Liparidae</taxon>
        <taxon>Liparis</taxon>
    </lineage>
</organism>
<name>A0A4Z2GLI3_9TELE</name>